<dbReference type="Proteomes" id="UP000199134">
    <property type="component" value="Unassembled WGS sequence"/>
</dbReference>
<sequence length="376" mass="44171">GHKENAALAISASIHIALNRHCIPKAEELLAIYRNESGLFDNNGESVMGGVYYVEKGIYMNLVEELDSAQHYFHKAINYGQYEGGYKGLLSVYEKLQIPDSIAKYARLFANASSFLHVNQESVHRISSLYNFTCQQKIAAEQSENAREANRQKRGLIVIVLLITVVSVFVVRRLRKQSKVRYLKLVSRYDRSKAELSAALDRQRLLHYDYELALRSKEEEQQLQLQTILEEIQQKKSEIQLLKEKVQSQEVQLQRFSSAEMEKEFKKSNVYHLFDERKSSKYINRIPEEKDWDELTDLFRTHFVRFNTFIAYDHHLSIQQYRYCILFRLGFDNNEIGILMNKDINQRHHLRKFICESLFGKSTNIKMLDSLLKEHF</sequence>
<reference evidence="4" key="1">
    <citation type="submission" date="2016-10" db="EMBL/GenBank/DDBJ databases">
        <authorList>
            <person name="de Groot N.N."/>
        </authorList>
    </citation>
    <scope>NUCLEOTIDE SEQUENCE [LARGE SCALE GENOMIC DNA]</scope>
    <source>
        <strain evidence="4">BP1-145</strain>
    </source>
</reference>
<protein>
    <submittedName>
        <fullName evidence="3">Uncharacterized protein</fullName>
    </submittedName>
</protein>
<comment type="caution">
    <text evidence="3">The sequence shown here is derived from an EMBL/GenBank/DDBJ whole genome shotgun (WGS) entry which is preliminary data.</text>
</comment>
<organism evidence="3 4">
    <name type="scientific">Prevotella communis</name>
    <dbReference type="NCBI Taxonomy" id="2913614"/>
    <lineage>
        <taxon>Bacteria</taxon>
        <taxon>Pseudomonadati</taxon>
        <taxon>Bacteroidota</taxon>
        <taxon>Bacteroidia</taxon>
        <taxon>Bacteroidales</taxon>
        <taxon>Prevotellaceae</taxon>
        <taxon>Prevotella</taxon>
    </lineage>
</organism>
<feature type="coiled-coil region" evidence="1">
    <location>
        <begin position="215"/>
        <end position="259"/>
    </location>
</feature>
<gene>
    <name evidence="3" type="ORF">SAMN04487900_1327</name>
</gene>
<evidence type="ECO:0000256" key="2">
    <source>
        <dbReference type="SAM" id="Phobius"/>
    </source>
</evidence>
<dbReference type="RefSeq" id="WP_176757067.1">
    <property type="nucleotide sequence ID" value="NZ_FNIW01000032.1"/>
</dbReference>
<keyword evidence="2" id="KW-0472">Membrane</keyword>
<proteinExistence type="predicted"/>
<evidence type="ECO:0000256" key="1">
    <source>
        <dbReference type="SAM" id="Coils"/>
    </source>
</evidence>
<feature type="non-terminal residue" evidence="3">
    <location>
        <position position="1"/>
    </location>
</feature>
<keyword evidence="1" id="KW-0175">Coiled coil</keyword>
<evidence type="ECO:0000313" key="3">
    <source>
        <dbReference type="EMBL" id="SDO60099.1"/>
    </source>
</evidence>
<keyword evidence="2" id="KW-1133">Transmembrane helix</keyword>
<name>A0A1H0KVY2_9BACT</name>
<dbReference type="AlphaFoldDB" id="A0A1H0KVY2"/>
<evidence type="ECO:0000313" key="4">
    <source>
        <dbReference type="Proteomes" id="UP000199134"/>
    </source>
</evidence>
<keyword evidence="2" id="KW-0812">Transmembrane</keyword>
<dbReference type="EMBL" id="FNIW01000032">
    <property type="protein sequence ID" value="SDO60099.1"/>
    <property type="molecule type" value="Genomic_DNA"/>
</dbReference>
<accession>A0A1H0KVY2</accession>
<feature type="transmembrane region" description="Helical" evidence="2">
    <location>
        <begin position="155"/>
        <end position="174"/>
    </location>
</feature>